<sequence>MTLVKFNNQKGTNSLLPGYNEVFDSIFNDTFFTNRTSFVPAVNISESADAFHIEMAAPGLRKEHFKLHVENNMLTVSAEVSAENSQNEKRYAKREFNYTSFVRSFNLPDTADDSRIEALYENGVLRIDIGKREEAKTVSRQIEIR</sequence>
<accession>A0A1T5CW74</accession>
<dbReference type="InterPro" id="IPR008978">
    <property type="entry name" value="HSP20-like_chaperone"/>
</dbReference>
<protein>
    <submittedName>
        <fullName evidence="4">HSP20 family protein</fullName>
    </submittedName>
</protein>
<dbReference type="Gene3D" id="2.60.40.790">
    <property type="match status" value="1"/>
</dbReference>
<evidence type="ECO:0000313" key="4">
    <source>
        <dbReference type="EMBL" id="SKB63674.1"/>
    </source>
</evidence>
<evidence type="ECO:0000256" key="2">
    <source>
        <dbReference type="RuleBase" id="RU003616"/>
    </source>
</evidence>
<evidence type="ECO:0000256" key="1">
    <source>
        <dbReference type="PROSITE-ProRule" id="PRU00285"/>
    </source>
</evidence>
<dbReference type="InterPro" id="IPR002068">
    <property type="entry name" value="A-crystallin/Hsp20_dom"/>
</dbReference>
<dbReference type="AlphaFoldDB" id="A0A1T5CW74"/>
<dbReference type="Proteomes" id="UP000189981">
    <property type="component" value="Unassembled WGS sequence"/>
</dbReference>
<feature type="domain" description="SHSP" evidence="3">
    <location>
        <begin position="33"/>
        <end position="145"/>
    </location>
</feature>
<evidence type="ECO:0000313" key="5">
    <source>
        <dbReference type="Proteomes" id="UP000189981"/>
    </source>
</evidence>
<dbReference type="CDD" id="cd06464">
    <property type="entry name" value="ACD_sHsps-like"/>
    <property type="match status" value="1"/>
</dbReference>
<dbReference type="PANTHER" id="PTHR11527">
    <property type="entry name" value="HEAT-SHOCK PROTEIN 20 FAMILY MEMBER"/>
    <property type="match status" value="1"/>
</dbReference>
<comment type="similarity">
    <text evidence="1 2">Belongs to the small heat shock protein (HSP20) family.</text>
</comment>
<organism evidence="4 5">
    <name type="scientific">Daejeonella lutea</name>
    <dbReference type="NCBI Taxonomy" id="572036"/>
    <lineage>
        <taxon>Bacteria</taxon>
        <taxon>Pseudomonadati</taxon>
        <taxon>Bacteroidota</taxon>
        <taxon>Sphingobacteriia</taxon>
        <taxon>Sphingobacteriales</taxon>
        <taxon>Sphingobacteriaceae</taxon>
        <taxon>Daejeonella</taxon>
    </lineage>
</organism>
<dbReference type="PROSITE" id="PS01031">
    <property type="entry name" value="SHSP"/>
    <property type="match status" value="1"/>
</dbReference>
<dbReference type="InterPro" id="IPR031107">
    <property type="entry name" value="Small_HSP"/>
</dbReference>
<gene>
    <name evidence="4" type="ORF">SAMN05661099_1949</name>
</gene>
<dbReference type="Pfam" id="PF00011">
    <property type="entry name" value="HSP20"/>
    <property type="match status" value="1"/>
</dbReference>
<reference evidence="5" key="1">
    <citation type="submission" date="2017-02" db="EMBL/GenBank/DDBJ databases">
        <authorList>
            <person name="Varghese N."/>
            <person name="Submissions S."/>
        </authorList>
    </citation>
    <scope>NUCLEOTIDE SEQUENCE [LARGE SCALE GENOMIC DNA]</scope>
    <source>
        <strain evidence="5">DSM 22385</strain>
    </source>
</reference>
<dbReference type="EMBL" id="FUYR01000002">
    <property type="protein sequence ID" value="SKB63674.1"/>
    <property type="molecule type" value="Genomic_DNA"/>
</dbReference>
<dbReference type="STRING" id="572036.SAMN05661099_1949"/>
<keyword evidence="5" id="KW-1185">Reference proteome</keyword>
<name>A0A1T5CW74_9SPHI</name>
<dbReference type="OrthoDB" id="9814487at2"/>
<proteinExistence type="inferred from homology"/>
<dbReference type="RefSeq" id="WP_079702496.1">
    <property type="nucleotide sequence ID" value="NZ_FUYR01000002.1"/>
</dbReference>
<evidence type="ECO:0000259" key="3">
    <source>
        <dbReference type="PROSITE" id="PS01031"/>
    </source>
</evidence>
<dbReference type="SUPFAM" id="SSF49764">
    <property type="entry name" value="HSP20-like chaperones"/>
    <property type="match status" value="1"/>
</dbReference>